<feature type="compositionally biased region" description="Basic and acidic residues" evidence="1">
    <location>
        <begin position="538"/>
        <end position="551"/>
    </location>
</feature>
<dbReference type="EMBL" id="JOJR01000048">
    <property type="protein sequence ID" value="RCN48313.1"/>
    <property type="molecule type" value="Genomic_DNA"/>
</dbReference>
<evidence type="ECO:0000256" key="1">
    <source>
        <dbReference type="SAM" id="MobiDB-lite"/>
    </source>
</evidence>
<reference evidence="2 3" key="1">
    <citation type="submission" date="2014-10" db="EMBL/GenBank/DDBJ databases">
        <title>Draft genome of the hookworm Ancylostoma caninum.</title>
        <authorList>
            <person name="Mitreva M."/>
        </authorList>
    </citation>
    <scope>NUCLEOTIDE SEQUENCE [LARGE SCALE GENOMIC DNA]</scope>
    <source>
        <strain evidence="2 3">Baltimore</strain>
    </source>
</reference>
<gene>
    <name evidence="2" type="ORF">ANCCAN_05602</name>
</gene>
<evidence type="ECO:0000313" key="3">
    <source>
        <dbReference type="Proteomes" id="UP000252519"/>
    </source>
</evidence>
<feature type="compositionally biased region" description="Basic residues" evidence="1">
    <location>
        <begin position="528"/>
        <end position="537"/>
    </location>
</feature>
<accession>A0A368GVB5</accession>
<sequence>MKCYRIKGCHGNYGCCRCYDKGDTYRRRHVWPKTDTTTPRTPSSVTRDINLRINGVYGKSIFSEICPMSDVVVDFLHNGPEGPIKRIIEETFGISGKSTASWPIRLRQADVELVDRLLKTTAMNSNARGAPRALSDIRNMNGTQFMELDVWICERLAWILQTLSGIFDKLFGNEFATIKKHWLFDHHAEDLLQNGAPQELSSSSFEKDYRLHKKAVAVGNTRAVEHASWTKHLLVSSTLHELCRRGESQNNKVKLSQLCLSGTASLESAEFHRLNDVVYNMSNNYRVNRMALSASDLSLFDQLRNDGFSTFLTRVIYKGLMFGTSVAVEGKHTQNHVISFYHNGIVRVGSVVIFAVGEDAIFMAVRCYDHASPFDRLKRWLRRNNQKELCEIYDFIDSYNSFWFLLPDDVNDNSSVFITEANNIRGPGLTFNVASSKSPLSKMFFDEMLSDQLSAAEELRAFTGYSSFSTPTEETRDASGGPPVYEDLSHATVKPRANVEPQPVDAMSESAPSPLSTSESVWSISKERPKRARGTSPRKRDQPQRSAKEWKNVLTGRPIVTRKLPPPSTDASGSQDVAGPSSRPSSSAPLSHHYGARLVQQYNEKPFTTDGLVASVLRIKPQWAFSCSVPVLIQILVLDF</sequence>
<proteinExistence type="predicted"/>
<feature type="compositionally biased region" description="Low complexity" evidence="1">
    <location>
        <begin position="580"/>
        <end position="590"/>
    </location>
</feature>
<name>A0A368GVB5_ANCCA</name>
<protein>
    <submittedName>
        <fullName evidence="2">Uncharacterized protein</fullName>
    </submittedName>
</protein>
<comment type="caution">
    <text evidence="2">The sequence shown here is derived from an EMBL/GenBank/DDBJ whole genome shotgun (WGS) entry which is preliminary data.</text>
</comment>
<keyword evidence="3" id="KW-1185">Reference proteome</keyword>
<feature type="compositionally biased region" description="Polar residues" evidence="1">
    <location>
        <begin position="510"/>
        <end position="523"/>
    </location>
</feature>
<dbReference type="AlphaFoldDB" id="A0A368GVB5"/>
<evidence type="ECO:0000313" key="2">
    <source>
        <dbReference type="EMBL" id="RCN48313.1"/>
    </source>
</evidence>
<dbReference type="Proteomes" id="UP000252519">
    <property type="component" value="Unassembled WGS sequence"/>
</dbReference>
<feature type="region of interest" description="Disordered" evidence="1">
    <location>
        <begin position="467"/>
        <end position="590"/>
    </location>
</feature>
<organism evidence="2 3">
    <name type="scientific">Ancylostoma caninum</name>
    <name type="common">Dog hookworm</name>
    <dbReference type="NCBI Taxonomy" id="29170"/>
    <lineage>
        <taxon>Eukaryota</taxon>
        <taxon>Metazoa</taxon>
        <taxon>Ecdysozoa</taxon>
        <taxon>Nematoda</taxon>
        <taxon>Chromadorea</taxon>
        <taxon>Rhabditida</taxon>
        <taxon>Rhabditina</taxon>
        <taxon>Rhabditomorpha</taxon>
        <taxon>Strongyloidea</taxon>
        <taxon>Ancylostomatidae</taxon>
        <taxon>Ancylostomatinae</taxon>
        <taxon>Ancylostoma</taxon>
    </lineage>
</organism>